<dbReference type="OrthoDB" id="9814719at2"/>
<dbReference type="NCBIfam" id="NF003322">
    <property type="entry name" value="PRK04334.1-2"/>
    <property type="match status" value="1"/>
</dbReference>
<evidence type="ECO:0000313" key="1">
    <source>
        <dbReference type="EMBL" id="ABG31167.1"/>
    </source>
</evidence>
<dbReference type="EMBL" id="CP000362">
    <property type="protein sequence ID" value="ABG31167.1"/>
    <property type="molecule type" value="Genomic_DNA"/>
</dbReference>
<dbReference type="STRING" id="375451.RD1_1535"/>
<protein>
    <submittedName>
        <fullName evidence="1">Uncharacterized protein</fullName>
    </submittedName>
</protein>
<dbReference type="KEGG" id="rde:RD1_1535"/>
<dbReference type="PIRSF" id="PIRSF006421">
    <property type="entry name" value="UCP006421"/>
    <property type="match status" value="1"/>
</dbReference>
<dbReference type="AlphaFoldDB" id="Q16A26"/>
<evidence type="ECO:0000313" key="2">
    <source>
        <dbReference type="Proteomes" id="UP000007029"/>
    </source>
</evidence>
<accession>Q16A26</accession>
<keyword evidence="2" id="KW-1185">Reference proteome</keyword>
<dbReference type="HOGENOM" id="CLU_076298_0_0_5"/>
<dbReference type="InterPro" id="IPR007183">
    <property type="entry name" value="UPF0280"/>
</dbReference>
<dbReference type="InterPro" id="IPR003374">
    <property type="entry name" value="ApbE-like_sf"/>
</dbReference>
<dbReference type="RefSeq" id="WP_011567787.1">
    <property type="nucleotide sequence ID" value="NC_008209.1"/>
</dbReference>
<name>Q16A26_ROSDO</name>
<organism evidence="1 2">
    <name type="scientific">Roseobacter denitrificans (strain ATCC 33942 / OCh 114)</name>
    <name type="common">Erythrobacter sp. (strain OCh 114)</name>
    <name type="synonym">Roseobacter denitrificans</name>
    <dbReference type="NCBI Taxonomy" id="375451"/>
    <lineage>
        <taxon>Bacteria</taxon>
        <taxon>Pseudomonadati</taxon>
        <taxon>Pseudomonadota</taxon>
        <taxon>Alphaproteobacteria</taxon>
        <taxon>Rhodobacterales</taxon>
        <taxon>Roseobacteraceae</taxon>
        <taxon>Roseobacter</taxon>
    </lineage>
</organism>
<dbReference type="Gene3D" id="3.10.520.10">
    <property type="entry name" value="ApbE-like domains"/>
    <property type="match status" value="1"/>
</dbReference>
<reference evidence="1 2" key="1">
    <citation type="journal article" date="2007" name="J. Bacteriol.">
        <title>The complete genome sequence of Roseobacter denitrificans reveals a mixotrophic rather than photosynthetic metabolism.</title>
        <authorList>
            <person name="Swingley W.D."/>
            <person name="Sadekar S."/>
            <person name="Mastrian S.D."/>
            <person name="Matthies H.J."/>
            <person name="Hao J."/>
            <person name="Ramos H."/>
            <person name="Acharya C.R."/>
            <person name="Conrad A.L."/>
            <person name="Taylor H.L."/>
            <person name="Dejesa L.C."/>
            <person name="Shah M.K."/>
            <person name="O'huallachain M.E."/>
            <person name="Lince M.T."/>
            <person name="Blankenship R.E."/>
            <person name="Beatty J.T."/>
            <person name="Touchman J.W."/>
        </authorList>
    </citation>
    <scope>NUCLEOTIDE SEQUENCE [LARGE SCALE GENOMIC DNA]</scope>
    <source>
        <strain evidence="2">ATCC 33942 / OCh 114</strain>
    </source>
</reference>
<dbReference type="eggNOG" id="COG2122">
    <property type="taxonomic scope" value="Bacteria"/>
</dbReference>
<proteinExistence type="predicted"/>
<dbReference type="SUPFAM" id="SSF143631">
    <property type="entry name" value="ApbE-like"/>
    <property type="match status" value="1"/>
</dbReference>
<gene>
    <name evidence="1" type="ordered locus">RD1_1535</name>
</gene>
<dbReference type="Proteomes" id="UP000007029">
    <property type="component" value="Chromosome"/>
</dbReference>
<sequence>MSKPVAALLEGGRRLHLQHGPIDLIIGADPEGAQTRQRAFKAAKERFDTILEGLCRELPQHRTQLTPDTPLPQDVTAQRMYRAARPFCSTTFVTPMSAVAGSVADEVLAAMLAACPLDRAYVNNGGDIAVHLAPGATFSVAMSGLEGGNLGRLRFGADAGIGGIATSGAGGRSLSRGIADSVSVLARSAAQADVAATLIANAVDLPGHPAILRNPAHDIQPDSDLGARAVVTAVGALSAKDRARALAAGRAVADDMQRAGHILGAALFLQGETTQTGDMFIRTEMKMEIEHAWT</sequence>